<sequence>MSSRDPDAGRKFVSESSKRKRAIKTKQTYLRITYIFFMKDKGPSKDLLPGAPQRVRPPLSIINGPGLIGAKKFVKRYKQQASRQRDQRRPWTPTNQEKSRTEIGYPCQRNHCNCSGINGQLKMSSSLVTTQYFVKDRTVEKNFLSARGLCGRSPEFVLDYSKPVRCGQGGVIEDRWHIEDSMWVLVHWAEIKLFFYEETSSEEVIA</sequence>
<feature type="region of interest" description="Disordered" evidence="1">
    <location>
        <begin position="1"/>
        <end position="20"/>
    </location>
</feature>
<comment type="caution">
    <text evidence="2">The sequence shown here is derived from an EMBL/GenBank/DDBJ whole genome shotgun (WGS) entry which is preliminary data.</text>
</comment>
<organism evidence="2 3">
    <name type="scientific">Eumeta variegata</name>
    <name type="common">Bagworm moth</name>
    <name type="synonym">Eumeta japonica</name>
    <dbReference type="NCBI Taxonomy" id="151549"/>
    <lineage>
        <taxon>Eukaryota</taxon>
        <taxon>Metazoa</taxon>
        <taxon>Ecdysozoa</taxon>
        <taxon>Arthropoda</taxon>
        <taxon>Hexapoda</taxon>
        <taxon>Insecta</taxon>
        <taxon>Pterygota</taxon>
        <taxon>Neoptera</taxon>
        <taxon>Endopterygota</taxon>
        <taxon>Lepidoptera</taxon>
        <taxon>Glossata</taxon>
        <taxon>Ditrysia</taxon>
        <taxon>Tineoidea</taxon>
        <taxon>Psychidae</taxon>
        <taxon>Oiketicinae</taxon>
        <taxon>Eumeta</taxon>
    </lineage>
</organism>
<evidence type="ECO:0000256" key="1">
    <source>
        <dbReference type="SAM" id="MobiDB-lite"/>
    </source>
</evidence>
<proteinExistence type="predicted"/>
<keyword evidence="3" id="KW-1185">Reference proteome</keyword>
<feature type="compositionally biased region" description="Basic and acidic residues" evidence="1">
    <location>
        <begin position="1"/>
        <end position="17"/>
    </location>
</feature>
<evidence type="ECO:0000313" key="3">
    <source>
        <dbReference type="Proteomes" id="UP000299102"/>
    </source>
</evidence>
<feature type="region of interest" description="Disordered" evidence="1">
    <location>
        <begin position="78"/>
        <end position="100"/>
    </location>
</feature>
<name>A0A4C1ZAC2_EUMVA</name>
<evidence type="ECO:0000313" key="2">
    <source>
        <dbReference type="EMBL" id="GBP84123.1"/>
    </source>
</evidence>
<accession>A0A4C1ZAC2</accession>
<dbReference type="AlphaFoldDB" id="A0A4C1ZAC2"/>
<dbReference type="EMBL" id="BGZK01001659">
    <property type="protein sequence ID" value="GBP84123.1"/>
    <property type="molecule type" value="Genomic_DNA"/>
</dbReference>
<protein>
    <submittedName>
        <fullName evidence="2">Uncharacterized protein</fullName>
    </submittedName>
</protein>
<gene>
    <name evidence="2" type="ORF">EVAR_79235_1</name>
</gene>
<reference evidence="2 3" key="1">
    <citation type="journal article" date="2019" name="Commun. Biol.">
        <title>The bagworm genome reveals a unique fibroin gene that provides high tensile strength.</title>
        <authorList>
            <person name="Kono N."/>
            <person name="Nakamura H."/>
            <person name="Ohtoshi R."/>
            <person name="Tomita M."/>
            <person name="Numata K."/>
            <person name="Arakawa K."/>
        </authorList>
    </citation>
    <scope>NUCLEOTIDE SEQUENCE [LARGE SCALE GENOMIC DNA]</scope>
</reference>
<dbReference type="Proteomes" id="UP000299102">
    <property type="component" value="Unassembled WGS sequence"/>
</dbReference>